<gene>
    <name evidence="3" type="ORF">MIMGU_mgv1a025369mg</name>
</gene>
<dbReference type="PhylomeDB" id="A0A022Q9G2"/>
<dbReference type="SUPFAM" id="SSF100934">
    <property type="entry name" value="Heat shock protein 70kD (HSP70), C-terminal subdomain"/>
    <property type="match status" value="1"/>
</dbReference>
<dbReference type="EMBL" id="KI632119">
    <property type="protein sequence ID" value="EYU24581.1"/>
    <property type="molecule type" value="Genomic_DNA"/>
</dbReference>
<dbReference type="InterPro" id="IPR029047">
    <property type="entry name" value="HSP70_peptide-bd_sf"/>
</dbReference>
<keyword evidence="1" id="KW-0547">Nucleotide-binding</keyword>
<dbReference type="Gene3D" id="1.20.1270.10">
    <property type="match status" value="1"/>
</dbReference>
<evidence type="ECO:0000256" key="1">
    <source>
        <dbReference type="ARBA" id="ARBA00022741"/>
    </source>
</evidence>
<protein>
    <submittedName>
        <fullName evidence="3">Uncharacterized protein</fullName>
    </submittedName>
</protein>
<dbReference type="Gene3D" id="3.90.640.10">
    <property type="entry name" value="Actin, Chain A, domain 4"/>
    <property type="match status" value="1"/>
</dbReference>
<accession>A0A022Q9G2</accession>
<dbReference type="FunFam" id="3.90.640.10:FF:000002">
    <property type="entry name" value="Heat shock 70 kDa"/>
    <property type="match status" value="1"/>
</dbReference>
<sequence>MVKDRNSRVLGLMVPAHFTFSQIPSMEASALRSRVCVRRIINPPVAAAIANQKDCYRMKATTGDPRLGGVDFSNRLFNHFEAEFVSKHGESFCTDDRSLRRLRQACERAKIALSITNKATVEIDSLYDGGTDLCSSITRVGFEDLNADLFRKCGDLVKRCLMYAKIHKNLVNDVVLIGGSTKIPKVQKILCNFFGRDLLCTNINPHLAMEYGQKLYTYTQKVKQLVLLHSARLNLGIETNGGVMSVVVPKNTVLPIRKNIICSTSSDDQSSVLIQVYQGLRLMAKDNNLLAKFQLKGIGLGPRGAPKINVCFHVEADGVLNVSAEDKIFGLENEITITYNNGWVKRKGKTQMDKDASTFRREDERARERVEARNELENYAYEMRRACVEDDRIRSCDRSTIEKSVHNVLLWLENNGSAAPADVLANSLKGFKNYCTPFIPKGGRRRPKLYFDLNV</sequence>
<dbReference type="Gene3D" id="3.30.420.40">
    <property type="match status" value="2"/>
</dbReference>
<dbReference type="Pfam" id="PF00012">
    <property type="entry name" value="HSP70"/>
    <property type="match status" value="1"/>
</dbReference>
<dbReference type="Proteomes" id="UP000030748">
    <property type="component" value="Unassembled WGS sequence"/>
</dbReference>
<dbReference type="InterPro" id="IPR029048">
    <property type="entry name" value="HSP70_C_sf"/>
</dbReference>
<dbReference type="GO" id="GO:0042026">
    <property type="term" value="P:protein refolding"/>
    <property type="evidence" value="ECO:0000318"/>
    <property type="project" value="GO_Central"/>
</dbReference>
<dbReference type="GO" id="GO:0005737">
    <property type="term" value="C:cytoplasm"/>
    <property type="evidence" value="ECO:0000318"/>
    <property type="project" value="GO_Central"/>
</dbReference>
<dbReference type="GO" id="GO:0016887">
    <property type="term" value="F:ATP hydrolysis activity"/>
    <property type="evidence" value="ECO:0000318"/>
    <property type="project" value="GO_Central"/>
</dbReference>
<dbReference type="AlphaFoldDB" id="A0A022Q9G2"/>
<dbReference type="InterPro" id="IPR013126">
    <property type="entry name" value="Hsp_70_fam"/>
</dbReference>
<dbReference type="PRINTS" id="PR00301">
    <property type="entry name" value="HEATSHOCK70"/>
</dbReference>
<dbReference type="InterPro" id="IPR043129">
    <property type="entry name" value="ATPase_NBD"/>
</dbReference>
<evidence type="ECO:0000256" key="2">
    <source>
        <dbReference type="ARBA" id="ARBA00022840"/>
    </source>
</evidence>
<proteinExistence type="predicted"/>
<evidence type="ECO:0000313" key="4">
    <source>
        <dbReference type="Proteomes" id="UP000030748"/>
    </source>
</evidence>
<dbReference type="PROSITE" id="PS01036">
    <property type="entry name" value="HSP70_3"/>
    <property type="match status" value="1"/>
</dbReference>
<keyword evidence="4" id="KW-1185">Reference proteome</keyword>
<reference evidence="3 4" key="1">
    <citation type="journal article" date="2013" name="Proc. Natl. Acad. Sci. U.S.A.">
        <title>Fine-scale variation in meiotic recombination in Mimulus inferred from population shotgun sequencing.</title>
        <authorList>
            <person name="Hellsten U."/>
            <person name="Wright K.M."/>
            <person name="Jenkins J."/>
            <person name="Shu S."/>
            <person name="Yuan Y."/>
            <person name="Wessler S.R."/>
            <person name="Schmutz J."/>
            <person name="Willis J.H."/>
            <person name="Rokhsar D.S."/>
        </authorList>
    </citation>
    <scope>NUCLEOTIDE SEQUENCE [LARGE SCALE GENOMIC DNA]</scope>
    <source>
        <strain evidence="4">cv. DUN x IM62</strain>
    </source>
</reference>
<dbReference type="STRING" id="4155.A0A022Q9G2"/>
<dbReference type="GO" id="GO:0044183">
    <property type="term" value="F:protein folding chaperone"/>
    <property type="evidence" value="ECO:0000318"/>
    <property type="project" value="GO_Central"/>
</dbReference>
<name>A0A022Q9G2_ERYGU</name>
<organism evidence="3 4">
    <name type="scientific">Erythranthe guttata</name>
    <name type="common">Yellow monkey flower</name>
    <name type="synonym">Mimulus guttatus</name>
    <dbReference type="NCBI Taxonomy" id="4155"/>
    <lineage>
        <taxon>Eukaryota</taxon>
        <taxon>Viridiplantae</taxon>
        <taxon>Streptophyta</taxon>
        <taxon>Embryophyta</taxon>
        <taxon>Tracheophyta</taxon>
        <taxon>Spermatophyta</taxon>
        <taxon>Magnoliopsida</taxon>
        <taxon>eudicotyledons</taxon>
        <taxon>Gunneridae</taxon>
        <taxon>Pentapetalae</taxon>
        <taxon>asterids</taxon>
        <taxon>lamiids</taxon>
        <taxon>Lamiales</taxon>
        <taxon>Phrymaceae</taxon>
        <taxon>Erythranthe</taxon>
    </lineage>
</organism>
<dbReference type="GO" id="GO:0140662">
    <property type="term" value="F:ATP-dependent protein folding chaperone"/>
    <property type="evidence" value="ECO:0007669"/>
    <property type="project" value="InterPro"/>
</dbReference>
<keyword evidence="2" id="KW-0067">ATP-binding</keyword>
<dbReference type="InterPro" id="IPR018181">
    <property type="entry name" value="Heat_shock_70_CS"/>
</dbReference>
<dbReference type="Gene3D" id="2.60.34.10">
    <property type="entry name" value="Substrate Binding Domain Of DNAk, Chain A, domain 1"/>
    <property type="match status" value="1"/>
</dbReference>
<dbReference type="SUPFAM" id="SSF100920">
    <property type="entry name" value="Heat shock protein 70kD (HSP70), peptide-binding domain"/>
    <property type="match status" value="1"/>
</dbReference>
<dbReference type="GO" id="GO:0005524">
    <property type="term" value="F:ATP binding"/>
    <property type="evidence" value="ECO:0007669"/>
    <property type="project" value="UniProtKB-KW"/>
</dbReference>
<dbReference type="GO" id="GO:0031072">
    <property type="term" value="F:heat shock protein binding"/>
    <property type="evidence" value="ECO:0000318"/>
    <property type="project" value="GO_Central"/>
</dbReference>
<dbReference type="SUPFAM" id="SSF53067">
    <property type="entry name" value="Actin-like ATPase domain"/>
    <property type="match status" value="1"/>
</dbReference>
<dbReference type="PANTHER" id="PTHR19375">
    <property type="entry name" value="HEAT SHOCK PROTEIN 70KDA"/>
    <property type="match status" value="1"/>
</dbReference>
<dbReference type="eggNOG" id="KOG0101">
    <property type="taxonomic scope" value="Eukaryota"/>
</dbReference>
<evidence type="ECO:0000313" key="3">
    <source>
        <dbReference type="EMBL" id="EYU24581.1"/>
    </source>
</evidence>